<dbReference type="RefSeq" id="WP_149326618.1">
    <property type="nucleotide sequence ID" value="NZ_VTPY01000001.1"/>
</dbReference>
<feature type="compositionally biased region" description="Polar residues" evidence="1">
    <location>
        <begin position="1"/>
        <end position="10"/>
    </location>
</feature>
<gene>
    <name evidence="2" type="ORF">F0A17_01800</name>
</gene>
<keyword evidence="3" id="KW-1185">Reference proteome</keyword>
<reference evidence="2 3" key="1">
    <citation type="submission" date="2019-08" db="EMBL/GenBank/DDBJ databases">
        <title>Bioinformatics analysis of the strain L3 and L5.</title>
        <authorList>
            <person name="Li X."/>
        </authorList>
    </citation>
    <scope>NUCLEOTIDE SEQUENCE [LARGE SCALE GENOMIC DNA]</scope>
    <source>
        <strain evidence="2 3">L5</strain>
    </source>
</reference>
<evidence type="ECO:0000256" key="1">
    <source>
        <dbReference type="SAM" id="MobiDB-lite"/>
    </source>
</evidence>
<dbReference type="AlphaFoldDB" id="A0A7V7G631"/>
<evidence type="ECO:0000313" key="3">
    <source>
        <dbReference type="Proteomes" id="UP000486760"/>
    </source>
</evidence>
<name>A0A7V7G631_9GAMM</name>
<dbReference type="Proteomes" id="UP000486760">
    <property type="component" value="Unassembled WGS sequence"/>
</dbReference>
<sequence length="86" mass="9316">MNTMPTTSTPSERKERAVTELSYENQQRAGEVLAYYLKELGALGSEGVREEGEKAARNIRAAFEALEKVTSLPASGSTPLAPCEAR</sequence>
<protein>
    <submittedName>
        <fullName evidence="2">Uncharacterized protein</fullName>
    </submittedName>
</protein>
<feature type="region of interest" description="Disordered" evidence="1">
    <location>
        <begin position="1"/>
        <end position="20"/>
    </location>
</feature>
<dbReference type="EMBL" id="VTPY01000001">
    <property type="protein sequence ID" value="KAA0014408.1"/>
    <property type="molecule type" value="Genomic_DNA"/>
</dbReference>
<proteinExistence type="predicted"/>
<accession>A0A7V7G631</accession>
<evidence type="ECO:0000313" key="2">
    <source>
        <dbReference type="EMBL" id="KAA0014408.1"/>
    </source>
</evidence>
<organism evidence="2 3">
    <name type="scientific">Billgrantia pellis</name>
    <dbReference type="NCBI Taxonomy" id="2606936"/>
    <lineage>
        <taxon>Bacteria</taxon>
        <taxon>Pseudomonadati</taxon>
        <taxon>Pseudomonadota</taxon>
        <taxon>Gammaproteobacteria</taxon>
        <taxon>Oceanospirillales</taxon>
        <taxon>Halomonadaceae</taxon>
        <taxon>Billgrantia</taxon>
    </lineage>
</organism>
<comment type="caution">
    <text evidence="2">The sequence shown here is derived from an EMBL/GenBank/DDBJ whole genome shotgun (WGS) entry which is preliminary data.</text>
</comment>